<reference evidence="6 7" key="1">
    <citation type="submission" date="2022-11" db="EMBL/GenBank/DDBJ databases">
        <title>Minimal conservation of predation-associated metabolite biosynthetic gene clusters underscores biosynthetic potential of Myxococcota including descriptions for ten novel species: Archangium lansinium sp. nov., Myxococcus landrumus sp. nov., Nannocystis bai.</title>
        <authorList>
            <person name="Ahearne A."/>
            <person name="Stevens C."/>
            <person name="Dowd S."/>
        </authorList>
    </citation>
    <scope>NUCLEOTIDE SEQUENCE [LARGE SCALE GENOMIC DNA]</scope>
    <source>
        <strain evidence="6 7">RJM3</strain>
    </source>
</reference>
<comment type="similarity">
    <text evidence="1 5">Belongs to the bacterial ribosomal protein bL33 family.</text>
</comment>
<evidence type="ECO:0000256" key="1">
    <source>
        <dbReference type="ARBA" id="ARBA00007596"/>
    </source>
</evidence>
<evidence type="ECO:0000256" key="5">
    <source>
        <dbReference type="HAMAP-Rule" id="MF_00294"/>
    </source>
</evidence>
<proteinExistence type="inferred from homology"/>
<dbReference type="InterPro" id="IPR011332">
    <property type="entry name" value="Ribosomal_zn-bd"/>
</dbReference>
<keyword evidence="2 5" id="KW-0689">Ribosomal protein</keyword>
<dbReference type="GO" id="GO:0005840">
    <property type="term" value="C:ribosome"/>
    <property type="evidence" value="ECO:0007669"/>
    <property type="project" value="UniProtKB-KW"/>
</dbReference>
<sequence>MPISLACTECTARNYKTTKAPGDYVELKKFCKQCKKHTLHRETK</sequence>
<evidence type="ECO:0000256" key="4">
    <source>
        <dbReference type="ARBA" id="ARBA00035176"/>
    </source>
</evidence>
<evidence type="ECO:0000256" key="2">
    <source>
        <dbReference type="ARBA" id="ARBA00022980"/>
    </source>
</evidence>
<dbReference type="Gene3D" id="2.20.28.120">
    <property type="entry name" value="Ribosomal protein L33"/>
    <property type="match status" value="1"/>
</dbReference>
<gene>
    <name evidence="5 6" type="primary">rpmG</name>
    <name evidence="6" type="ORF">POL67_07715</name>
</gene>
<name>A0ABT5EHC1_9BACT</name>
<dbReference type="InterPro" id="IPR038584">
    <property type="entry name" value="Ribosomal_bL33_sf"/>
</dbReference>
<evidence type="ECO:0000313" key="7">
    <source>
        <dbReference type="Proteomes" id="UP001221411"/>
    </source>
</evidence>
<keyword evidence="7" id="KW-1185">Reference proteome</keyword>
<dbReference type="NCBIfam" id="TIGR01023">
    <property type="entry name" value="rpmG_bact"/>
    <property type="match status" value="1"/>
</dbReference>
<evidence type="ECO:0000256" key="3">
    <source>
        <dbReference type="ARBA" id="ARBA00023274"/>
    </source>
</evidence>
<protein>
    <recommendedName>
        <fullName evidence="4 5">Large ribosomal subunit protein bL33</fullName>
    </recommendedName>
</protein>
<dbReference type="HAMAP" id="MF_00294">
    <property type="entry name" value="Ribosomal_bL33"/>
    <property type="match status" value="1"/>
</dbReference>
<dbReference type="Pfam" id="PF00471">
    <property type="entry name" value="Ribosomal_L33"/>
    <property type="match status" value="1"/>
</dbReference>
<dbReference type="Proteomes" id="UP001221411">
    <property type="component" value="Unassembled WGS sequence"/>
</dbReference>
<comment type="caution">
    <text evidence="6">The sequence shown here is derived from an EMBL/GenBank/DDBJ whole genome shotgun (WGS) entry which is preliminary data.</text>
</comment>
<keyword evidence="3 5" id="KW-0687">Ribonucleoprotein</keyword>
<dbReference type="EMBL" id="JAQNDO010000001">
    <property type="protein sequence ID" value="MDC0741226.1"/>
    <property type="molecule type" value="Genomic_DNA"/>
</dbReference>
<dbReference type="InterPro" id="IPR001705">
    <property type="entry name" value="Ribosomal_bL33"/>
</dbReference>
<evidence type="ECO:0000313" key="6">
    <source>
        <dbReference type="EMBL" id="MDC0741226.1"/>
    </source>
</evidence>
<dbReference type="NCBIfam" id="NF001764">
    <property type="entry name" value="PRK00504.1"/>
    <property type="match status" value="1"/>
</dbReference>
<accession>A0ABT5EHC1</accession>
<dbReference type="SUPFAM" id="SSF57829">
    <property type="entry name" value="Zn-binding ribosomal proteins"/>
    <property type="match status" value="1"/>
</dbReference>
<organism evidence="6 7">
    <name type="scientific">Polyangium mundeleinium</name>
    <dbReference type="NCBI Taxonomy" id="2995306"/>
    <lineage>
        <taxon>Bacteria</taxon>
        <taxon>Pseudomonadati</taxon>
        <taxon>Myxococcota</taxon>
        <taxon>Polyangia</taxon>
        <taxon>Polyangiales</taxon>
        <taxon>Polyangiaceae</taxon>
        <taxon>Polyangium</taxon>
    </lineage>
</organism>